<evidence type="ECO:0000313" key="3">
    <source>
        <dbReference type="Proteomes" id="UP000886653"/>
    </source>
</evidence>
<dbReference type="AlphaFoldDB" id="A0A9P6NTP9"/>
<feature type="signal peptide" evidence="1">
    <location>
        <begin position="1"/>
        <end position="20"/>
    </location>
</feature>
<feature type="chain" id="PRO_5040108752" evidence="1">
    <location>
        <begin position="21"/>
        <end position="704"/>
    </location>
</feature>
<organism evidence="2 3">
    <name type="scientific">Cronartium quercuum f. sp. fusiforme G11</name>
    <dbReference type="NCBI Taxonomy" id="708437"/>
    <lineage>
        <taxon>Eukaryota</taxon>
        <taxon>Fungi</taxon>
        <taxon>Dikarya</taxon>
        <taxon>Basidiomycota</taxon>
        <taxon>Pucciniomycotina</taxon>
        <taxon>Pucciniomycetes</taxon>
        <taxon>Pucciniales</taxon>
        <taxon>Coleosporiaceae</taxon>
        <taxon>Cronartium</taxon>
    </lineage>
</organism>
<proteinExistence type="predicted"/>
<evidence type="ECO:0000256" key="1">
    <source>
        <dbReference type="SAM" id="SignalP"/>
    </source>
</evidence>
<keyword evidence="3" id="KW-1185">Reference proteome</keyword>
<dbReference type="Proteomes" id="UP000886653">
    <property type="component" value="Unassembled WGS sequence"/>
</dbReference>
<sequence length="704" mass="77133">MSLLLTSLGLIPLFILSVLSLPSQPQLAHRSYHYANLSSPVPGQVLFPGRPFRLTFSNGATTATSTQISIFNSTGLYVIKTGLPFSHHKTDIRVILPEWVAHGTYDFVFAENNGSGEEDYEDVVVLTIYVGRRPPAGIGSGAKEDETMMLQQSEQQMIDQEPWPRLVRREPHPARFLSPSSSQSFSAGSDLPIHFRDGETTASLVQFVLRDAAGNVHKLGLVPFTSFQAQRTFQIPNNLPEGHYKILALENSDDAKDTFTNALELNIQLSKPNSAQRRQITQKVVESTTASLLERRTRRTSVKMTESPSIILPEVAKDVPMGSTVECMIHDRLATTETVQFVLRGTEGAEHYLGQANFKDHFAGGNFSVPSAIRADSYTVVARENSVGRPKKFLEVVTTYIFVTSQTGTQTTGQVSFQAVDSSKGQAEASSAPSIPISGSDSDSALEKVLANYQDNSNVLVRREPHLPQIISPVYGQVIPPAAQFHCALLDGQVTDEAAKFVLRHESDNHEYNLGQASFNSSLAKRTCFIPTELVPGTYRFVAQENTTSDPENYIDVASVQISVADPNNPSQNKGHPKVVPRAPMILRAREPHPVTLISPVSFQNITPGEAFDCNLKDGETTATLVKYLLRNKDENDTTLGQTSFSNYQAQGKFQCPKNLPLGSYTFVVQENSSADPEDFEDSVKVPVNVVAKTLNVSSSSSVL</sequence>
<accession>A0A9P6NTP9</accession>
<comment type="caution">
    <text evidence="2">The sequence shown here is derived from an EMBL/GenBank/DDBJ whole genome shotgun (WGS) entry which is preliminary data.</text>
</comment>
<dbReference type="OrthoDB" id="2499047at2759"/>
<name>A0A9P6NTP9_9BASI</name>
<dbReference type="EMBL" id="MU167222">
    <property type="protein sequence ID" value="KAG0150123.1"/>
    <property type="molecule type" value="Genomic_DNA"/>
</dbReference>
<gene>
    <name evidence="2" type="ORF">CROQUDRAFT_88419</name>
</gene>
<protein>
    <submittedName>
        <fullName evidence="2">Uncharacterized protein</fullName>
    </submittedName>
</protein>
<evidence type="ECO:0000313" key="2">
    <source>
        <dbReference type="EMBL" id="KAG0150123.1"/>
    </source>
</evidence>
<keyword evidence="1" id="KW-0732">Signal</keyword>
<reference evidence="2" key="1">
    <citation type="submission" date="2013-11" db="EMBL/GenBank/DDBJ databases">
        <title>Genome sequence of the fusiform rust pathogen reveals effectors for host alternation and coevolution with pine.</title>
        <authorList>
            <consortium name="DOE Joint Genome Institute"/>
            <person name="Smith K."/>
            <person name="Pendleton A."/>
            <person name="Kubisiak T."/>
            <person name="Anderson C."/>
            <person name="Salamov A."/>
            <person name="Aerts A."/>
            <person name="Riley R."/>
            <person name="Clum A."/>
            <person name="Lindquist E."/>
            <person name="Ence D."/>
            <person name="Campbell M."/>
            <person name="Kronenberg Z."/>
            <person name="Feau N."/>
            <person name="Dhillon B."/>
            <person name="Hamelin R."/>
            <person name="Burleigh J."/>
            <person name="Smith J."/>
            <person name="Yandell M."/>
            <person name="Nelson C."/>
            <person name="Grigoriev I."/>
            <person name="Davis J."/>
        </authorList>
    </citation>
    <scope>NUCLEOTIDE SEQUENCE</scope>
    <source>
        <strain evidence="2">G11</strain>
    </source>
</reference>